<dbReference type="InterPro" id="IPR042856">
    <property type="entry name" value="RSP14"/>
</dbReference>
<dbReference type="AlphaFoldDB" id="A0A7L0FG69"/>
<feature type="non-terminal residue" evidence="1">
    <location>
        <position position="339"/>
    </location>
</feature>
<dbReference type="Proteomes" id="UP000526942">
    <property type="component" value="Unassembled WGS sequence"/>
</dbReference>
<proteinExistence type="predicted"/>
<organism evidence="1 2">
    <name type="scientific">Corythaixoides concolor</name>
    <name type="common">Grey go-away-bird</name>
    <dbReference type="NCBI Taxonomy" id="103956"/>
    <lineage>
        <taxon>Eukaryota</taxon>
        <taxon>Metazoa</taxon>
        <taxon>Chordata</taxon>
        <taxon>Craniata</taxon>
        <taxon>Vertebrata</taxon>
        <taxon>Euteleostomi</taxon>
        <taxon>Archelosauria</taxon>
        <taxon>Archosauria</taxon>
        <taxon>Dinosauria</taxon>
        <taxon>Saurischia</taxon>
        <taxon>Theropoda</taxon>
        <taxon>Coelurosauria</taxon>
        <taxon>Aves</taxon>
        <taxon>Neognathae</taxon>
        <taxon>Neoaves</taxon>
        <taxon>Otidimorphae</taxon>
        <taxon>Musophagiformes</taxon>
        <taxon>Musophagidae</taxon>
        <taxon>Corythaixoides</taxon>
    </lineage>
</organism>
<keyword evidence="2" id="KW-1185">Reference proteome</keyword>
<dbReference type="PANTHER" id="PTHR15599">
    <property type="entry name" value="RTDR1"/>
    <property type="match status" value="1"/>
</dbReference>
<evidence type="ECO:0000313" key="1">
    <source>
        <dbReference type="EMBL" id="NXJ94556.1"/>
    </source>
</evidence>
<dbReference type="Gene3D" id="1.25.10.10">
    <property type="entry name" value="Leucine-rich Repeat Variant"/>
    <property type="match status" value="2"/>
</dbReference>
<dbReference type="InterPro" id="IPR016024">
    <property type="entry name" value="ARM-type_fold"/>
</dbReference>
<reference evidence="1 2" key="1">
    <citation type="submission" date="2019-09" db="EMBL/GenBank/DDBJ databases">
        <title>Bird 10,000 Genomes (B10K) Project - Family phase.</title>
        <authorList>
            <person name="Zhang G."/>
        </authorList>
    </citation>
    <scope>NUCLEOTIDE SEQUENCE [LARGE SCALE GENOMIC DNA]</scope>
    <source>
        <strain evidence="1">B10K-DU-011-20</strain>
        <tissue evidence="1">Muscle</tissue>
    </source>
</reference>
<evidence type="ECO:0000313" key="2">
    <source>
        <dbReference type="Proteomes" id="UP000526942"/>
    </source>
</evidence>
<dbReference type="EMBL" id="VXAM01000412">
    <property type="protein sequence ID" value="NXJ94556.1"/>
    <property type="molecule type" value="Genomic_DNA"/>
</dbReference>
<feature type="non-terminal residue" evidence="1">
    <location>
        <position position="1"/>
    </location>
</feature>
<dbReference type="InterPro" id="IPR011989">
    <property type="entry name" value="ARM-like"/>
</dbReference>
<gene>
    <name evidence="1" type="primary">Rsph14</name>
    <name evidence="1" type="ORF">CORCON_R08403</name>
</gene>
<dbReference type="PANTHER" id="PTHR15599:SF1">
    <property type="entry name" value="RADIAL SPOKE HEAD 14 HOMOLOG"/>
    <property type="match status" value="1"/>
</dbReference>
<protein>
    <submittedName>
        <fullName evidence="1">RSP14 protein</fullName>
    </submittedName>
</protein>
<comment type="caution">
    <text evidence="1">The sequence shown here is derived from an EMBL/GenBank/DDBJ whole genome shotgun (WGS) entry which is preliminary data.</text>
</comment>
<dbReference type="Pfam" id="PF13646">
    <property type="entry name" value="HEAT_2"/>
    <property type="match status" value="1"/>
</dbReference>
<accession>A0A7L0FG69</accession>
<dbReference type="SUPFAM" id="SSF48371">
    <property type="entry name" value="ARM repeat"/>
    <property type="match status" value="1"/>
</dbReference>
<name>A0A7L0FG69_CORCN</name>
<dbReference type="OrthoDB" id="409644at2759"/>
<sequence length="339" mass="36704">MAHARISANLPPDIDPTKAPIAFGKRALPKLNEELGSPELLTQQRALMALCDLVHDPENVYQAIEVGFLDNLKTLLLHHDSTVRQKTTQILYIMAMRNVGREGLIQNGFISALAELLDDPVDICRKNMHQIFEIMAKLPQGAVGILQAGLVPSLIFKLKTELDGIQELILDTLSSCLHVDISEALATGAITILKEKLTHSSAAIRSKAAWVLLEIGTHPEGKNLECDEVIPVLVSLLEDTDPEVQAAATGALMFATVTPQGRCSALGAEAIPPLLKLVAEETSKARLGAIKTLTMLAELPEGREALLAHTDTFQQCLDHPCEAVKRAAKIAISVIKRNP</sequence>